<keyword evidence="4" id="KW-0732">Signal</keyword>
<organism evidence="6 7">
    <name type="scientific">Owenia fusiformis</name>
    <name type="common">Polychaete worm</name>
    <dbReference type="NCBI Taxonomy" id="6347"/>
    <lineage>
        <taxon>Eukaryota</taxon>
        <taxon>Metazoa</taxon>
        <taxon>Spiralia</taxon>
        <taxon>Lophotrochozoa</taxon>
        <taxon>Annelida</taxon>
        <taxon>Polychaeta</taxon>
        <taxon>Sedentaria</taxon>
        <taxon>Canalipalpata</taxon>
        <taxon>Sabellida</taxon>
        <taxon>Oweniida</taxon>
        <taxon>Oweniidae</taxon>
        <taxon>Owenia</taxon>
    </lineage>
</organism>
<feature type="signal peptide" evidence="4">
    <location>
        <begin position="1"/>
        <end position="23"/>
    </location>
</feature>
<dbReference type="AlphaFoldDB" id="A0A8S4MVQ4"/>
<evidence type="ECO:0000313" key="7">
    <source>
        <dbReference type="Proteomes" id="UP000749559"/>
    </source>
</evidence>
<dbReference type="PANTHER" id="PTHR22906">
    <property type="entry name" value="PROPERDIN"/>
    <property type="match status" value="1"/>
</dbReference>
<dbReference type="PROSITE" id="PS50092">
    <property type="entry name" value="TSP1"/>
    <property type="match status" value="2"/>
</dbReference>
<dbReference type="InterPro" id="IPR052065">
    <property type="entry name" value="Compl_asym_regulator"/>
</dbReference>
<dbReference type="PROSITE" id="PS50095">
    <property type="entry name" value="PLAT"/>
    <property type="match status" value="1"/>
</dbReference>
<evidence type="ECO:0000256" key="1">
    <source>
        <dbReference type="ARBA" id="ARBA00022737"/>
    </source>
</evidence>
<dbReference type="Gene3D" id="2.20.100.10">
    <property type="entry name" value="Thrombospondin type-1 (TSP1) repeat"/>
    <property type="match status" value="2"/>
</dbReference>
<feature type="chain" id="PRO_5036434849" description="PLAT domain-containing protein" evidence="4">
    <location>
        <begin position="24"/>
        <end position="226"/>
    </location>
</feature>
<dbReference type="Pfam" id="PF01477">
    <property type="entry name" value="PLAT"/>
    <property type="match status" value="1"/>
</dbReference>
<reference evidence="6" key="1">
    <citation type="submission" date="2022-03" db="EMBL/GenBank/DDBJ databases">
        <authorList>
            <person name="Martin C."/>
        </authorList>
    </citation>
    <scope>NUCLEOTIDE SEQUENCE</scope>
</reference>
<dbReference type="InterPro" id="IPR036392">
    <property type="entry name" value="PLAT/LH2_dom_sf"/>
</dbReference>
<evidence type="ECO:0000256" key="3">
    <source>
        <dbReference type="PROSITE-ProRule" id="PRU00152"/>
    </source>
</evidence>
<dbReference type="PANTHER" id="PTHR22906:SF21">
    <property type="entry name" value="SEMA DOMAIN-CONTAINING PROTEIN"/>
    <property type="match status" value="1"/>
</dbReference>
<dbReference type="Proteomes" id="UP000749559">
    <property type="component" value="Unassembled WGS sequence"/>
</dbReference>
<dbReference type="Pfam" id="PF00090">
    <property type="entry name" value="TSP_1"/>
    <property type="match status" value="2"/>
</dbReference>
<evidence type="ECO:0000256" key="2">
    <source>
        <dbReference type="ARBA" id="ARBA00023157"/>
    </source>
</evidence>
<feature type="non-terminal residue" evidence="6">
    <location>
        <position position="1"/>
    </location>
</feature>
<dbReference type="Gene3D" id="2.60.60.20">
    <property type="entry name" value="PLAT/LH2 domain"/>
    <property type="match status" value="1"/>
</dbReference>
<keyword evidence="2" id="KW-1015">Disulfide bond</keyword>
<keyword evidence="1" id="KW-0677">Repeat</keyword>
<dbReference type="SUPFAM" id="SSF82895">
    <property type="entry name" value="TSP-1 type 1 repeat"/>
    <property type="match status" value="2"/>
</dbReference>
<gene>
    <name evidence="6" type="ORF">OFUS_LOCUS351</name>
</gene>
<dbReference type="SUPFAM" id="SSF49723">
    <property type="entry name" value="Lipase/lipooxygenase domain (PLAT/LH2 domain)"/>
    <property type="match status" value="1"/>
</dbReference>
<evidence type="ECO:0000259" key="5">
    <source>
        <dbReference type="PROSITE" id="PS50095"/>
    </source>
</evidence>
<keyword evidence="7" id="KW-1185">Reference proteome</keyword>
<dbReference type="InterPro" id="IPR036383">
    <property type="entry name" value="TSP1_rpt_sf"/>
</dbReference>
<feature type="domain" description="PLAT" evidence="5">
    <location>
        <begin position="25"/>
        <end position="141"/>
    </location>
</feature>
<dbReference type="OrthoDB" id="5322100at2759"/>
<dbReference type="EMBL" id="CAIIXF020000001">
    <property type="protein sequence ID" value="CAH1772617.1"/>
    <property type="molecule type" value="Genomic_DNA"/>
</dbReference>
<dbReference type="SMART" id="SM00308">
    <property type="entry name" value="LH2"/>
    <property type="match status" value="1"/>
</dbReference>
<evidence type="ECO:0000313" key="6">
    <source>
        <dbReference type="EMBL" id="CAH1772616.1"/>
    </source>
</evidence>
<sequence>MFPKVLVTTLAVCIAIFVRGSSATVGYDISVWTMDAWRAGTDATVFVILYGHKGTSSSMIMDSAIDDFERGSVGSYALDTGVDYGVITKIRIGHDNAGARAGWKFEMAQVTDRQSGTVTTFTCDCWVDSSPYYVETLAFQVHGVWSDWSFDDCSVTCGGGTQSGTRACDNPPPSGTGAACTGDSFTDQSCNTNECPINGGWNEWSEFGSCSSTCGGGTKTRSRSCD</sequence>
<dbReference type="InterPro" id="IPR001024">
    <property type="entry name" value="PLAT/LH2_dom"/>
</dbReference>
<accession>A0A8S4MVQ4</accession>
<comment type="caution">
    <text evidence="3">Lacks conserved residue(s) required for the propagation of feature annotation.</text>
</comment>
<proteinExistence type="predicted"/>
<dbReference type="EMBL" id="CAIIXF020000001">
    <property type="protein sequence ID" value="CAH1772616.1"/>
    <property type="molecule type" value="Genomic_DNA"/>
</dbReference>
<dbReference type="FunFam" id="2.20.100.10:FF:000001">
    <property type="entry name" value="semaphorin-5A isoform X1"/>
    <property type="match status" value="1"/>
</dbReference>
<dbReference type="InterPro" id="IPR000884">
    <property type="entry name" value="TSP1_rpt"/>
</dbReference>
<dbReference type="SMART" id="SM00209">
    <property type="entry name" value="TSP1"/>
    <property type="match status" value="2"/>
</dbReference>
<evidence type="ECO:0000256" key="4">
    <source>
        <dbReference type="SAM" id="SignalP"/>
    </source>
</evidence>
<protein>
    <recommendedName>
        <fullName evidence="5">PLAT domain-containing protein</fullName>
    </recommendedName>
</protein>
<name>A0A8S4MVQ4_OWEFU</name>
<comment type="caution">
    <text evidence="6">The sequence shown here is derived from an EMBL/GenBank/DDBJ whole genome shotgun (WGS) entry which is preliminary data.</text>
</comment>